<keyword evidence="4 6" id="KW-1133">Transmembrane helix</keyword>
<feature type="transmembrane region" description="Helical" evidence="6">
    <location>
        <begin position="87"/>
        <end position="106"/>
    </location>
</feature>
<evidence type="ECO:0000256" key="3">
    <source>
        <dbReference type="ARBA" id="ARBA00022692"/>
    </source>
</evidence>
<evidence type="ECO:0000313" key="8">
    <source>
        <dbReference type="Proteomes" id="UP000317909"/>
    </source>
</evidence>
<feature type="transmembrane region" description="Helical" evidence="6">
    <location>
        <begin position="60"/>
        <end position="80"/>
    </location>
</feature>
<evidence type="ECO:0000256" key="4">
    <source>
        <dbReference type="ARBA" id="ARBA00022989"/>
    </source>
</evidence>
<feature type="transmembrane region" description="Helical" evidence="6">
    <location>
        <begin position="141"/>
        <end position="162"/>
    </location>
</feature>
<dbReference type="EMBL" id="CP036339">
    <property type="protein sequence ID" value="QDT74204.1"/>
    <property type="molecule type" value="Genomic_DNA"/>
</dbReference>
<dbReference type="Pfam" id="PF03073">
    <property type="entry name" value="TspO_MBR"/>
    <property type="match status" value="1"/>
</dbReference>
<organism evidence="7 8">
    <name type="scientific">Lacipirellula limnantheis</name>
    <dbReference type="NCBI Taxonomy" id="2528024"/>
    <lineage>
        <taxon>Bacteria</taxon>
        <taxon>Pseudomonadati</taxon>
        <taxon>Planctomycetota</taxon>
        <taxon>Planctomycetia</taxon>
        <taxon>Pirellulales</taxon>
        <taxon>Lacipirellulaceae</taxon>
        <taxon>Lacipirellula</taxon>
    </lineage>
</organism>
<keyword evidence="3 6" id="KW-0812">Transmembrane</keyword>
<dbReference type="Gene3D" id="1.20.1260.100">
    <property type="entry name" value="TspO/MBR protein"/>
    <property type="match status" value="1"/>
</dbReference>
<evidence type="ECO:0000256" key="5">
    <source>
        <dbReference type="ARBA" id="ARBA00023136"/>
    </source>
</evidence>
<feature type="transmembrane region" description="Helical" evidence="6">
    <location>
        <begin position="20"/>
        <end position="40"/>
    </location>
</feature>
<comment type="subcellular location">
    <subcellularLocation>
        <location evidence="1">Membrane</location>
        <topology evidence="1">Multi-pass membrane protein</topology>
    </subcellularLocation>
</comment>
<keyword evidence="5 6" id="KW-0472">Membrane</keyword>
<reference evidence="7 8" key="1">
    <citation type="submission" date="2019-02" db="EMBL/GenBank/DDBJ databases">
        <title>Deep-cultivation of Planctomycetes and their phenomic and genomic characterization uncovers novel biology.</title>
        <authorList>
            <person name="Wiegand S."/>
            <person name="Jogler M."/>
            <person name="Boedeker C."/>
            <person name="Pinto D."/>
            <person name="Vollmers J."/>
            <person name="Rivas-Marin E."/>
            <person name="Kohn T."/>
            <person name="Peeters S.H."/>
            <person name="Heuer A."/>
            <person name="Rast P."/>
            <person name="Oberbeckmann S."/>
            <person name="Bunk B."/>
            <person name="Jeske O."/>
            <person name="Meyerdierks A."/>
            <person name="Storesund J.E."/>
            <person name="Kallscheuer N."/>
            <person name="Luecker S."/>
            <person name="Lage O.M."/>
            <person name="Pohl T."/>
            <person name="Merkel B.J."/>
            <person name="Hornburger P."/>
            <person name="Mueller R.-W."/>
            <person name="Bruemmer F."/>
            <person name="Labrenz M."/>
            <person name="Spormann A.M."/>
            <person name="Op den Camp H."/>
            <person name="Overmann J."/>
            <person name="Amann R."/>
            <person name="Jetten M.S.M."/>
            <person name="Mascher T."/>
            <person name="Medema M.H."/>
            <person name="Devos D.P."/>
            <person name="Kaster A.-K."/>
            <person name="Ovreas L."/>
            <person name="Rohde M."/>
            <person name="Galperin M.Y."/>
            <person name="Jogler C."/>
        </authorList>
    </citation>
    <scope>NUCLEOTIDE SEQUENCE [LARGE SCALE GENOMIC DNA]</scope>
    <source>
        <strain evidence="7 8">I41</strain>
    </source>
</reference>
<name>A0A517U0Q4_9BACT</name>
<keyword evidence="8" id="KW-1185">Reference proteome</keyword>
<evidence type="ECO:0000313" key="7">
    <source>
        <dbReference type="EMBL" id="QDT74204.1"/>
    </source>
</evidence>
<dbReference type="PANTHER" id="PTHR10057">
    <property type="entry name" value="PERIPHERAL-TYPE BENZODIAZEPINE RECEPTOR"/>
    <property type="match status" value="1"/>
</dbReference>
<dbReference type="KEGG" id="llh:I41_33990"/>
<dbReference type="AlphaFoldDB" id="A0A517U0Q4"/>
<dbReference type="InterPro" id="IPR004307">
    <property type="entry name" value="TspO_MBR"/>
</dbReference>
<dbReference type="PANTHER" id="PTHR10057:SF0">
    <property type="entry name" value="TRANSLOCATOR PROTEIN"/>
    <property type="match status" value="1"/>
</dbReference>
<evidence type="ECO:0000256" key="6">
    <source>
        <dbReference type="SAM" id="Phobius"/>
    </source>
</evidence>
<gene>
    <name evidence="7" type="ORF">I41_33990</name>
</gene>
<sequence length="166" mass="18483">MLDTENQEGQNVSEPNKLRWPMLIPFVALCAAAIAIGQAFPPGPWYETLKKPGLAPPNWIFGVVWTPLYCMIAVAGWLLWERSGRSTATILWFVQLALNAAWSWIFFGLHSIGGALVEIVVLWLAIGATIAAAWRVSHAAAMLLIPYWAWVAFATLLNFAYWRLNG</sequence>
<dbReference type="Proteomes" id="UP000317909">
    <property type="component" value="Chromosome"/>
</dbReference>
<proteinExistence type="inferred from homology"/>
<comment type="similarity">
    <text evidence="2">Belongs to the TspO/BZRP family.</text>
</comment>
<accession>A0A517U0Q4</accession>
<dbReference type="GO" id="GO:0016020">
    <property type="term" value="C:membrane"/>
    <property type="evidence" value="ECO:0007669"/>
    <property type="project" value="UniProtKB-SubCell"/>
</dbReference>
<dbReference type="FunFam" id="1.20.1260.100:FF:000001">
    <property type="entry name" value="translocator protein 2"/>
    <property type="match status" value="1"/>
</dbReference>
<protein>
    <submittedName>
        <fullName evidence="7">TspO/MBR family protein</fullName>
    </submittedName>
</protein>
<evidence type="ECO:0000256" key="2">
    <source>
        <dbReference type="ARBA" id="ARBA00007524"/>
    </source>
</evidence>
<dbReference type="PIRSF" id="PIRSF005859">
    <property type="entry name" value="PBR"/>
    <property type="match status" value="1"/>
</dbReference>
<evidence type="ECO:0000256" key="1">
    <source>
        <dbReference type="ARBA" id="ARBA00004141"/>
    </source>
</evidence>
<dbReference type="GO" id="GO:0033013">
    <property type="term" value="P:tetrapyrrole metabolic process"/>
    <property type="evidence" value="ECO:0007669"/>
    <property type="project" value="UniProtKB-ARBA"/>
</dbReference>
<feature type="transmembrane region" description="Helical" evidence="6">
    <location>
        <begin position="112"/>
        <end position="134"/>
    </location>
</feature>
<dbReference type="CDD" id="cd15904">
    <property type="entry name" value="TSPO_MBR"/>
    <property type="match status" value="1"/>
</dbReference>
<dbReference type="InterPro" id="IPR038330">
    <property type="entry name" value="TspO/MBR-related_sf"/>
</dbReference>